<evidence type="ECO:0000259" key="2">
    <source>
        <dbReference type="SMART" id="SM00852"/>
    </source>
</evidence>
<reference evidence="3 4" key="1">
    <citation type="journal article" date="2024" name="Int. J. Mol. Sci.">
        <title>Exploration of Alicyclobacillus spp. Genome in Search of Antibiotic Resistance.</title>
        <authorList>
            <person name="Bucka-Kolendo J."/>
            <person name="Kiousi D.E."/>
            <person name="Dekowska A."/>
            <person name="Mikolajczuk-Szczyrba A."/>
            <person name="Karadedos D.M."/>
            <person name="Michael P."/>
            <person name="Galanis A."/>
            <person name="Sokolowska B."/>
        </authorList>
    </citation>
    <scope>NUCLEOTIDE SEQUENCE [LARGE SCALE GENOMIC DNA]</scope>
    <source>
        <strain evidence="3 4">KKP 3000</strain>
    </source>
</reference>
<proteinExistence type="inferred from homology"/>
<dbReference type="InterPro" id="IPR038987">
    <property type="entry name" value="MoeA-like"/>
</dbReference>
<dbReference type="Gene3D" id="3.40.980.10">
    <property type="entry name" value="MoaB/Mog-like domain"/>
    <property type="match status" value="1"/>
</dbReference>
<accession>A0ABV5AF09</accession>
<name>A0ABV5AF09_9BACL</name>
<keyword evidence="1" id="KW-0479">Metal-binding</keyword>
<comment type="cofactor">
    <cofactor evidence="1">
        <name>Mg(2+)</name>
        <dbReference type="ChEBI" id="CHEBI:18420"/>
    </cofactor>
</comment>
<dbReference type="CDD" id="cd03522">
    <property type="entry name" value="MoeA_like"/>
    <property type="match status" value="1"/>
</dbReference>
<keyword evidence="1" id="KW-0808">Transferase</keyword>
<evidence type="ECO:0000256" key="1">
    <source>
        <dbReference type="RuleBase" id="RU365090"/>
    </source>
</evidence>
<dbReference type="RefSeq" id="WP_275474380.1">
    <property type="nucleotide sequence ID" value="NZ_CP162940.1"/>
</dbReference>
<comment type="pathway">
    <text evidence="1">Cofactor biosynthesis; molybdopterin biosynthesis.</text>
</comment>
<gene>
    <name evidence="3" type="ORF">KKP3000_004344</name>
</gene>
<dbReference type="InterPro" id="IPR001453">
    <property type="entry name" value="MoaB/Mog_dom"/>
</dbReference>
<dbReference type="EMBL" id="JBDXSU010000007">
    <property type="protein sequence ID" value="MFB5190858.1"/>
    <property type="molecule type" value="Genomic_DNA"/>
</dbReference>
<dbReference type="EC" id="2.10.1.1" evidence="1"/>
<comment type="catalytic activity">
    <reaction evidence="1">
        <text>adenylyl-molybdopterin + molybdate = Mo-molybdopterin + AMP + H(+)</text>
        <dbReference type="Rhea" id="RHEA:35047"/>
        <dbReference type="ChEBI" id="CHEBI:15378"/>
        <dbReference type="ChEBI" id="CHEBI:36264"/>
        <dbReference type="ChEBI" id="CHEBI:62727"/>
        <dbReference type="ChEBI" id="CHEBI:71302"/>
        <dbReference type="ChEBI" id="CHEBI:456215"/>
    </reaction>
</comment>
<keyword evidence="1" id="KW-0501">Molybdenum cofactor biosynthesis</keyword>
<dbReference type="SMART" id="SM00852">
    <property type="entry name" value="MoCF_biosynth"/>
    <property type="match status" value="1"/>
</dbReference>
<comment type="caution">
    <text evidence="3">The sequence shown here is derived from an EMBL/GenBank/DDBJ whole genome shotgun (WGS) entry which is preliminary data.</text>
</comment>
<organism evidence="3 4">
    <name type="scientific">Alicyclobacillus fastidiosus</name>
    <dbReference type="NCBI Taxonomy" id="392011"/>
    <lineage>
        <taxon>Bacteria</taxon>
        <taxon>Bacillati</taxon>
        <taxon>Bacillota</taxon>
        <taxon>Bacilli</taxon>
        <taxon>Bacillales</taxon>
        <taxon>Alicyclobacillaceae</taxon>
        <taxon>Alicyclobacillus</taxon>
    </lineage>
</organism>
<keyword evidence="1" id="KW-0460">Magnesium</keyword>
<sequence>MKRREIRVEDAVGLQLAHDMTRIVPGEFKGRQFRRGHVVREEDIPMLLDMGKRHIYVLELEPGELHEDDAAQQMAKALAGPGLVHSAVEEGKVVLRAKHDGMLWIDARRVVTMNGIEHISISTRRPYMHVRAGQSVASVRPIPLVIGQDKIRAVELIAEETWGGRSIIDVLPYRDQQVHIVTTGSEIQSGRVEDKSGPVLRAKFAEFGIEVKDQQFVGDEQEDIVSAIVSACDQGATLVCVTGGMSVDPDDRSPGAIRAAATEVVSHGTPVIPGSMLMLAYRERTAIFGLPGAVIHDARTSFDVLLPRILAGARVRKRDIAMLAIGGWLND</sequence>
<dbReference type="Proteomes" id="UP001579974">
    <property type="component" value="Unassembled WGS sequence"/>
</dbReference>
<evidence type="ECO:0000313" key="3">
    <source>
        <dbReference type="EMBL" id="MFB5190858.1"/>
    </source>
</evidence>
<keyword evidence="1" id="KW-0500">Molybdenum</keyword>
<dbReference type="Pfam" id="PF00994">
    <property type="entry name" value="MoCF_biosynth"/>
    <property type="match status" value="1"/>
</dbReference>
<dbReference type="SUPFAM" id="SSF53218">
    <property type="entry name" value="Molybdenum cofactor biosynthesis proteins"/>
    <property type="match status" value="1"/>
</dbReference>
<dbReference type="PANTHER" id="PTHR10192">
    <property type="entry name" value="MOLYBDOPTERIN BIOSYNTHESIS PROTEIN"/>
    <property type="match status" value="1"/>
</dbReference>
<dbReference type="InterPro" id="IPR036425">
    <property type="entry name" value="MoaB/Mog-like_dom_sf"/>
</dbReference>
<comment type="similarity">
    <text evidence="1">Belongs to the MoeA family.</text>
</comment>
<keyword evidence="4" id="KW-1185">Reference proteome</keyword>
<comment type="function">
    <text evidence="1">Catalyzes the insertion of molybdate into adenylated molybdopterin with the concomitant release of AMP.</text>
</comment>
<dbReference type="PANTHER" id="PTHR10192:SF28">
    <property type="entry name" value="MOLYBDOPTERIN MOLYBDENUMTRANSFERASE"/>
    <property type="match status" value="1"/>
</dbReference>
<protein>
    <recommendedName>
        <fullName evidence="1">Molybdopterin molybdenumtransferase</fullName>
        <ecNumber evidence="1">2.10.1.1</ecNumber>
    </recommendedName>
</protein>
<evidence type="ECO:0000313" key="4">
    <source>
        <dbReference type="Proteomes" id="UP001579974"/>
    </source>
</evidence>
<feature type="domain" description="MoaB/Mog" evidence="2">
    <location>
        <begin position="179"/>
        <end position="312"/>
    </location>
</feature>